<name>A0A3A8K1Y8_9BACT</name>
<reference evidence="3" key="1">
    <citation type="submission" date="2018-09" db="EMBL/GenBank/DDBJ databases">
        <authorList>
            <person name="Livingstone P.G."/>
            <person name="Whitworth D.E."/>
        </authorList>
    </citation>
    <scope>NUCLEOTIDE SEQUENCE [LARGE SCALE GENOMIC DNA]</scope>
    <source>
        <strain evidence="3">CA043D</strain>
    </source>
</reference>
<dbReference type="EMBL" id="RAWE01000060">
    <property type="protein sequence ID" value="RKH02020.1"/>
    <property type="molecule type" value="Genomic_DNA"/>
</dbReference>
<evidence type="ECO:0000313" key="2">
    <source>
        <dbReference type="EMBL" id="RKH02020.1"/>
    </source>
</evidence>
<accession>A0A3A8K1Y8</accession>
<dbReference type="Gene3D" id="3.40.50.150">
    <property type="entry name" value="Vaccinia Virus protein VP39"/>
    <property type="match status" value="1"/>
</dbReference>
<comment type="caution">
    <text evidence="2">The sequence shown here is derived from an EMBL/GenBank/DDBJ whole genome shotgun (WGS) entry which is preliminary data.</text>
</comment>
<keyword evidence="2" id="KW-0489">Methyltransferase</keyword>
<sequence>MKPSSALLLTPPPPPPEAEDPWHSDALGCVRSRDDVTMASLPRARYRSALEIGGAIGLLTEKLQARCDALLSLEDSRSAQARAIHRCRHLPHVRFQRMSVLESYPEQTFDLTLVCERATSWSLHELSLAQQRILEHLEPGGHLVLVHWTGQTRDMRLNGHEVHDAFRQLTPKHLRHLRGEMEGTYRLDVFERL</sequence>
<keyword evidence="2" id="KW-0808">Transferase</keyword>
<dbReference type="Proteomes" id="UP000268313">
    <property type="component" value="Unassembled WGS sequence"/>
</dbReference>
<keyword evidence="3" id="KW-1185">Reference proteome</keyword>
<dbReference type="AlphaFoldDB" id="A0A3A8K1Y8"/>
<dbReference type="OrthoDB" id="116799at2"/>
<feature type="region of interest" description="Disordered" evidence="1">
    <location>
        <begin position="1"/>
        <end position="23"/>
    </location>
</feature>
<dbReference type="RefSeq" id="WP_120603819.1">
    <property type="nucleotide sequence ID" value="NZ_RAWE01000060.1"/>
</dbReference>
<proteinExistence type="predicted"/>
<dbReference type="Pfam" id="PF05401">
    <property type="entry name" value="NodS"/>
    <property type="match status" value="1"/>
</dbReference>
<dbReference type="GO" id="GO:0009312">
    <property type="term" value="P:oligosaccharide biosynthetic process"/>
    <property type="evidence" value="ECO:0007669"/>
    <property type="project" value="InterPro"/>
</dbReference>
<evidence type="ECO:0000256" key="1">
    <source>
        <dbReference type="SAM" id="MobiDB-lite"/>
    </source>
</evidence>
<organism evidence="2 3">
    <name type="scientific">Corallococcus carmarthensis</name>
    <dbReference type="NCBI Taxonomy" id="2316728"/>
    <lineage>
        <taxon>Bacteria</taxon>
        <taxon>Pseudomonadati</taxon>
        <taxon>Myxococcota</taxon>
        <taxon>Myxococcia</taxon>
        <taxon>Myxococcales</taxon>
        <taxon>Cystobacterineae</taxon>
        <taxon>Myxococcaceae</taxon>
        <taxon>Corallococcus</taxon>
    </lineage>
</organism>
<protein>
    <submittedName>
        <fullName evidence="2">Methyltransferase domain-containing protein</fullName>
    </submittedName>
</protein>
<dbReference type="CDD" id="cd02440">
    <property type="entry name" value="AdoMet_MTases"/>
    <property type="match status" value="1"/>
</dbReference>
<dbReference type="InterPro" id="IPR029063">
    <property type="entry name" value="SAM-dependent_MTases_sf"/>
</dbReference>
<dbReference type="GO" id="GO:0032259">
    <property type="term" value="P:methylation"/>
    <property type="evidence" value="ECO:0007669"/>
    <property type="project" value="UniProtKB-KW"/>
</dbReference>
<dbReference type="GO" id="GO:0008757">
    <property type="term" value="F:S-adenosylmethionine-dependent methyltransferase activity"/>
    <property type="evidence" value="ECO:0007669"/>
    <property type="project" value="InterPro"/>
</dbReference>
<dbReference type="InterPro" id="IPR008715">
    <property type="entry name" value="SAM-MeTfrase_NodS-like"/>
</dbReference>
<gene>
    <name evidence="2" type="ORF">D7X32_18180</name>
</gene>
<evidence type="ECO:0000313" key="3">
    <source>
        <dbReference type="Proteomes" id="UP000268313"/>
    </source>
</evidence>
<dbReference type="SUPFAM" id="SSF53335">
    <property type="entry name" value="S-adenosyl-L-methionine-dependent methyltransferases"/>
    <property type="match status" value="1"/>
</dbReference>